<feature type="region of interest" description="Disordered" evidence="1">
    <location>
        <begin position="222"/>
        <end position="252"/>
    </location>
</feature>
<evidence type="ECO:0000313" key="2">
    <source>
        <dbReference type="EMBL" id="CAG7822105.1"/>
    </source>
</evidence>
<organism evidence="2 3">
    <name type="scientific">Allacma fusca</name>
    <dbReference type="NCBI Taxonomy" id="39272"/>
    <lineage>
        <taxon>Eukaryota</taxon>
        <taxon>Metazoa</taxon>
        <taxon>Ecdysozoa</taxon>
        <taxon>Arthropoda</taxon>
        <taxon>Hexapoda</taxon>
        <taxon>Collembola</taxon>
        <taxon>Symphypleona</taxon>
        <taxon>Sminthuridae</taxon>
        <taxon>Allacma</taxon>
    </lineage>
</organism>
<feature type="compositionally biased region" description="Polar residues" evidence="1">
    <location>
        <begin position="230"/>
        <end position="242"/>
    </location>
</feature>
<sequence>RKENIGKLEGRRSREGETEEGSQAEHKLSALENIVGVLMQMNRSLNVRSPSFISKSFKVPEDHLGLDSLNLNSRKGLNSPLESRDTLNMVHPSGVTHTLNVIHPSEVLQTSNLIHPSKVPQTSNLIHPSEVPHTLKTIRPSDVPHTLNMIHPSEVAHTLNMIHPSEVAHTLNMIHPSEVAHTLNMIHPSDIPQTSNVIHPSEVPRTSNRAHPIETPEALKTPLPTKIHDTSNLSPSTGNPLNIHQPMHRSSPLSVRRPIITPIKIQV</sequence>
<gene>
    <name evidence="2" type="ORF">AFUS01_LOCUS32396</name>
</gene>
<protein>
    <submittedName>
        <fullName evidence="2">Uncharacterized protein</fullName>
    </submittedName>
</protein>
<feature type="non-terminal residue" evidence="2">
    <location>
        <position position="1"/>
    </location>
</feature>
<keyword evidence="3" id="KW-1185">Reference proteome</keyword>
<dbReference type="AlphaFoldDB" id="A0A8J2PTG4"/>
<dbReference type="OrthoDB" id="6381815at2759"/>
<comment type="caution">
    <text evidence="2">The sequence shown here is derived from an EMBL/GenBank/DDBJ whole genome shotgun (WGS) entry which is preliminary data.</text>
</comment>
<name>A0A8J2PTG4_9HEXA</name>
<proteinExistence type="predicted"/>
<dbReference type="Proteomes" id="UP000708208">
    <property type="component" value="Unassembled WGS sequence"/>
</dbReference>
<feature type="region of interest" description="Disordered" evidence="1">
    <location>
        <begin position="1"/>
        <end position="25"/>
    </location>
</feature>
<evidence type="ECO:0000313" key="3">
    <source>
        <dbReference type="Proteomes" id="UP000708208"/>
    </source>
</evidence>
<accession>A0A8J2PTG4</accession>
<feature type="non-terminal residue" evidence="2">
    <location>
        <position position="267"/>
    </location>
</feature>
<dbReference type="EMBL" id="CAJVCH010525306">
    <property type="protein sequence ID" value="CAG7822105.1"/>
    <property type="molecule type" value="Genomic_DNA"/>
</dbReference>
<feature type="compositionally biased region" description="Basic and acidic residues" evidence="1">
    <location>
        <begin position="1"/>
        <end position="16"/>
    </location>
</feature>
<evidence type="ECO:0000256" key="1">
    <source>
        <dbReference type="SAM" id="MobiDB-lite"/>
    </source>
</evidence>
<reference evidence="2" key="1">
    <citation type="submission" date="2021-06" db="EMBL/GenBank/DDBJ databases">
        <authorList>
            <person name="Hodson N. C."/>
            <person name="Mongue J. A."/>
            <person name="Jaron S. K."/>
        </authorList>
    </citation>
    <scope>NUCLEOTIDE SEQUENCE</scope>
</reference>